<accession>A0A1Y2FEV8</accession>
<evidence type="ECO:0000256" key="1">
    <source>
        <dbReference type="ARBA" id="ARBA00000900"/>
    </source>
</evidence>
<dbReference type="GO" id="GO:0005737">
    <property type="term" value="C:cytoplasm"/>
    <property type="evidence" value="ECO:0007669"/>
    <property type="project" value="UniProtKB-SubCell"/>
</dbReference>
<comment type="catalytic activity">
    <reaction evidence="1">
        <text>S-ubiquitinyl-[E2 ubiquitin-conjugating enzyme]-L-cysteine + [acceptor protein]-L-lysine = [E2 ubiquitin-conjugating enzyme]-L-cysteine + N(6)-ubiquitinyl-[acceptor protein]-L-lysine.</text>
        <dbReference type="EC" id="2.3.2.27"/>
    </reaction>
</comment>
<feature type="compositionally biased region" description="Polar residues" evidence="13">
    <location>
        <begin position="320"/>
        <end position="336"/>
    </location>
</feature>
<feature type="region of interest" description="Disordered" evidence="13">
    <location>
        <begin position="293"/>
        <end position="336"/>
    </location>
</feature>
<dbReference type="InterPro" id="IPR056437">
    <property type="entry name" value="Znf-C2H2_ZNF598/HEL2"/>
</dbReference>
<dbReference type="Pfam" id="PF23230">
    <property type="entry name" value="zf-C2H2_13"/>
    <property type="match status" value="1"/>
</dbReference>
<name>A0A1Y2FEV8_PROLT</name>
<dbReference type="GO" id="GO:0016567">
    <property type="term" value="P:protein ubiquitination"/>
    <property type="evidence" value="ECO:0007669"/>
    <property type="project" value="TreeGrafter"/>
</dbReference>
<evidence type="ECO:0000256" key="13">
    <source>
        <dbReference type="SAM" id="MobiDB-lite"/>
    </source>
</evidence>
<dbReference type="GeneID" id="63785867"/>
<dbReference type="InterPro" id="IPR057634">
    <property type="entry name" value="PAH_ZNF598/HEL2"/>
</dbReference>
<dbReference type="AlphaFoldDB" id="A0A1Y2FEV8"/>
<dbReference type="EC" id="2.3.2.27" evidence="4"/>
<dbReference type="PANTHER" id="PTHR22938:SF0">
    <property type="entry name" value="E3 UBIQUITIN-PROTEIN LIGASE ZNF598"/>
    <property type="match status" value="1"/>
</dbReference>
<comment type="similarity">
    <text evidence="11">Belongs to the ZNF598/HEL2 family.</text>
</comment>
<dbReference type="InterPro" id="IPR013087">
    <property type="entry name" value="Znf_C2H2_type"/>
</dbReference>
<evidence type="ECO:0000256" key="12">
    <source>
        <dbReference type="PROSITE-ProRule" id="PRU00175"/>
    </source>
</evidence>
<dbReference type="PROSITE" id="PS50089">
    <property type="entry name" value="ZF_RING_2"/>
    <property type="match status" value="1"/>
</dbReference>
<dbReference type="GO" id="GO:0043022">
    <property type="term" value="F:ribosome binding"/>
    <property type="evidence" value="ECO:0007669"/>
    <property type="project" value="TreeGrafter"/>
</dbReference>
<organism evidence="15 16">
    <name type="scientific">Protomyces lactucae-debilis</name>
    <dbReference type="NCBI Taxonomy" id="2754530"/>
    <lineage>
        <taxon>Eukaryota</taxon>
        <taxon>Fungi</taxon>
        <taxon>Dikarya</taxon>
        <taxon>Ascomycota</taxon>
        <taxon>Taphrinomycotina</taxon>
        <taxon>Taphrinomycetes</taxon>
        <taxon>Taphrinales</taxon>
        <taxon>Protomycetaceae</taxon>
        <taxon>Protomyces</taxon>
    </lineage>
</organism>
<feature type="domain" description="RING-type" evidence="14">
    <location>
        <begin position="22"/>
        <end position="62"/>
    </location>
</feature>
<evidence type="ECO:0000256" key="3">
    <source>
        <dbReference type="ARBA" id="ARBA00004906"/>
    </source>
</evidence>
<dbReference type="GO" id="GO:0061630">
    <property type="term" value="F:ubiquitin protein ligase activity"/>
    <property type="evidence" value="ECO:0007669"/>
    <property type="project" value="UniProtKB-EC"/>
</dbReference>
<dbReference type="Pfam" id="PF25447">
    <property type="entry name" value="RING_ZNF598"/>
    <property type="match status" value="1"/>
</dbReference>
<evidence type="ECO:0000256" key="11">
    <source>
        <dbReference type="ARBA" id="ARBA00035113"/>
    </source>
</evidence>
<evidence type="ECO:0000256" key="10">
    <source>
        <dbReference type="ARBA" id="ARBA00022833"/>
    </source>
</evidence>
<evidence type="ECO:0000256" key="8">
    <source>
        <dbReference type="ARBA" id="ARBA00022723"/>
    </source>
</evidence>
<feature type="region of interest" description="Disordered" evidence="13">
    <location>
        <begin position="666"/>
        <end position="695"/>
    </location>
</feature>
<gene>
    <name evidence="15" type="ORF">BCR37DRAFT_379489</name>
</gene>
<reference evidence="15 16" key="1">
    <citation type="submission" date="2016-07" db="EMBL/GenBank/DDBJ databases">
        <title>Pervasive Adenine N6-methylation of Active Genes in Fungi.</title>
        <authorList>
            <consortium name="DOE Joint Genome Institute"/>
            <person name="Mondo S.J."/>
            <person name="Dannebaum R.O."/>
            <person name="Kuo R.C."/>
            <person name="Labutti K."/>
            <person name="Haridas S."/>
            <person name="Kuo A."/>
            <person name="Salamov A."/>
            <person name="Ahrendt S.R."/>
            <person name="Lipzen A."/>
            <person name="Sullivan W."/>
            <person name="Andreopoulos W.B."/>
            <person name="Clum A."/>
            <person name="Lindquist E."/>
            <person name="Daum C."/>
            <person name="Ramamoorthy G.K."/>
            <person name="Gryganskyi A."/>
            <person name="Culley D."/>
            <person name="Magnuson J.K."/>
            <person name="James T.Y."/>
            <person name="O'Malley M.A."/>
            <person name="Stajich J.E."/>
            <person name="Spatafora J.W."/>
            <person name="Visel A."/>
            <person name="Grigoriev I.V."/>
        </authorList>
    </citation>
    <scope>NUCLEOTIDE SEQUENCE [LARGE SCALE GENOMIC DNA]</scope>
    <source>
        <strain evidence="15 16">12-1054</strain>
    </source>
</reference>
<evidence type="ECO:0000313" key="16">
    <source>
        <dbReference type="Proteomes" id="UP000193685"/>
    </source>
</evidence>
<protein>
    <recommendedName>
        <fullName evidence="4">RING-type E3 ubiquitin transferase</fullName>
        <ecNumber evidence="4">2.3.2.27</ecNumber>
    </recommendedName>
</protein>
<dbReference type="Pfam" id="PF23202">
    <property type="entry name" value="PAH_ZNF598"/>
    <property type="match status" value="1"/>
</dbReference>
<dbReference type="SUPFAM" id="SSF57850">
    <property type="entry name" value="RING/U-box"/>
    <property type="match status" value="1"/>
</dbReference>
<dbReference type="OMA" id="VFTHEHT"/>
<dbReference type="OrthoDB" id="3838338at2759"/>
<dbReference type="InterPro" id="IPR001841">
    <property type="entry name" value="Znf_RING"/>
</dbReference>
<evidence type="ECO:0000256" key="4">
    <source>
        <dbReference type="ARBA" id="ARBA00012483"/>
    </source>
</evidence>
<evidence type="ECO:0000256" key="7">
    <source>
        <dbReference type="ARBA" id="ARBA00022679"/>
    </source>
</evidence>
<keyword evidence="10" id="KW-0862">Zinc</keyword>
<keyword evidence="5" id="KW-0963">Cytoplasm</keyword>
<feature type="compositionally biased region" description="Polar residues" evidence="13">
    <location>
        <begin position="413"/>
        <end position="437"/>
    </location>
</feature>
<evidence type="ECO:0000313" key="15">
    <source>
        <dbReference type="EMBL" id="ORY82490.1"/>
    </source>
</evidence>
<evidence type="ECO:0000259" key="14">
    <source>
        <dbReference type="PROSITE" id="PS50089"/>
    </source>
</evidence>
<feature type="region of interest" description="Disordered" evidence="13">
    <location>
        <begin position="389"/>
        <end position="437"/>
    </location>
</feature>
<feature type="region of interest" description="Disordered" evidence="13">
    <location>
        <begin position="587"/>
        <end position="631"/>
    </location>
</feature>
<dbReference type="RefSeq" id="XP_040725361.1">
    <property type="nucleotide sequence ID" value="XM_040869268.1"/>
</dbReference>
<dbReference type="InterPro" id="IPR041888">
    <property type="entry name" value="RING-HC_ZNF598/HEL2"/>
</dbReference>
<evidence type="ECO:0000256" key="9">
    <source>
        <dbReference type="ARBA" id="ARBA00022771"/>
    </source>
</evidence>
<keyword evidence="6" id="KW-0597">Phosphoprotein</keyword>
<comment type="pathway">
    <text evidence="3">Protein modification; protein ubiquitination.</text>
</comment>
<dbReference type="CDD" id="cd16615">
    <property type="entry name" value="RING-HC_ZNF598"/>
    <property type="match status" value="1"/>
</dbReference>
<dbReference type="GO" id="GO:0008270">
    <property type="term" value="F:zinc ion binding"/>
    <property type="evidence" value="ECO:0007669"/>
    <property type="project" value="UniProtKB-KW"/>
</dbReference>
<evidence type="ECO:0000256" key="6">
    <source>
        <dbReference type="ARBA" id="ARBA00022553"/>
    </source>
</evidence>
<evidence type="ECO:0000256" key="5">
    <source>
        <dbReference type="ARBA" id="ARBA00022490"/>
    </source>
</evidence>
<dbReference type="PANTHER" id="PTHR22938">
    <property type="entry name" value="ZINC FINGER PROTEIN 598"/>
    <property type="match status" value="1"/>
</dbReference>
<keyword evidence="16" id="KW-1185">Reference proteome</keyword>
<dbReference type="PROSITE" id="PS00028">
    <property type="entry name" value="ZINC_FINGER_C2H2_1"/>
    <property type="match status" value="2"/>
</dbReference>
<feature type="compositionally biased region" description="Polar residues" evidence="13">
    <location>
        <begin position="599"/>
        <end position="624"/>
    </location>
</feature>
<proteinExistence type="inferred from homology"/>
<dbReference type="EMBL" id="MCFI01000009">
    <property type="protein sequence ID" value="ORY82490.1"/>
    <property type="molecule type" value="Genomic_DNA"/>
</dbReference>
<dbReference type="Proteomes" id="UP000193685">
    <property type="component" value="Unassembled WGS sequence"/>
</dbReference>
<dbReference type="InterPro" id="IPR044288">
    <property type="entry name" value="ZNF598/HEL2"/>
</dbReference>
<keyword evidence="8" id="KW-0479">Metal-binding</keyword>
<sequence length="695" mass="76121">MAAAEAVAASVGAEIDDDTEVCFICAEPIQFSALGTCSHRTCHICALRMRALYKNLACAYCKTESKEVLFTLPSAKDFDAYKPEDLCCKDAQLNIFFESEEIMEETMILLRFNCPDAHCDVACNGWPDLKIHIKEVHKQLLCDLCVKNKKVFAHEHQLFSNKELQRHYKDGDRPVDATHDDDGFKGHPECGFCRKAFFDDDDLYKHCRDKHERCHVCDQTSQGGPRSANYFRNYQELDHHFRRDHFLCPDAGCLAQKFIVFGSEIDLKAHQLEAHPEGLRGQALKNAKRIQTDFQGYQPPPNARGGRGPNRRAGEMDLPSISTSAGPPLSREQQALQRQFEYQQSLAQRGGFGYALTEPVDSTPPPVMQVQRPAQQSVRNEPLVDAFPALGGGSRITNVRGNGPPAVNKKTGAKSQAKNNVNQRARPSTPQTTAPGTLSKHTALLERVQMLTGYDDERSARFKTLVAQYRSTNITAAELIDQLWSTLNAEADSLGGIVTGCADVLDKPDKQQELLTAWHDWKVRNRVDQPLPIGAGTTGGQRVLNIKSRASRTVSTSASAWNPKGNKSAVHTNLAGVTQRLAGLQVRGNGGAPRAAWSASGSAQPSGTTTPVRGSQPAKPSSTAFPELPASAKPRISTAQFFNKGPTWGSQADIDSDAALAASLSEGGEQATVQGKGKKKQKQKQLLFNYGLQRG</sequence>
<comment type="subcellular location">
    <subcellularLocation>
        <location evidence="2">Cytoplasm</location>
    </subcellularLocation>
</comment>
<keyword evidence="7" id="KW-0808">Transferase</keyword>
<dbReference type="GO" id="GO:0072344">
    <property type="term" value="P:rescue of stalled ribosome"/>
    <property type="evidence" value="ECO:0007669"/>
    <property type="project" value="InterPro"/>
</dbReference>
<comment type="caution">
    <text evidence="15">The sequence shown here is derived from an EMBL/GenBank/DDBJ whole genome shotgun (WGS) entry which is preliminary data.</text>
</comment>
<dbReference type="SMART" id="SM00355">
    <property type="entry name" value="ZnF_C2H2"/>
    <property type="match status" value="4"/>
</dbReference>
<keyword evidence="9 12" id="KW-0863">Zinc-finger</keyword>
<evidence type="ECO:0000256" key="2">
    <source>
        <dbReference type="ARBA" id="ARBA00004496"/>
    </source>
</evidence>
<dbReference type="STRING" id="56484.A0A1Y2FEV8"/>